<feature type="region of interest" description="Disordered" evidence="1">
    <location>
        <begin position="88"/>
        <end position="108"/>
    </location>
</feature>
<evidence type="ECO:0000259" key="3">
    <source>
        <dbReference type="Pfam" id="PF02371"/>
    </source>
</evidence>
<dbReference type="GO" id="GO:0003677">
    <property type="term" value="F:DNA binding"/>
    <property type="evidence" value="ECO:0007669"/>
    <property type="project" value="InterPro"/>
</dbReference>
<feature type="compositionally biased region" description="Basic and acidic residues" evidence="1">
    <location>
        <begin position="88"/>
        <end position="98"/>
    </location>
</feature>
<feature type="domain" description="Transposase IS110-like N-terminal" evidence="2">
    <location>
        <begin position="13"/>
        <end position="160"/>
    </location>
</feature>
<dbReference type="GO" id="GO:0004803">
    <property type="term" value="F:transposase activity"/>
    <property type="evidence" value="ECO:0007669"/>
    <property type="project" value="InterPro"/>
</dbReference>
<accession>A0A411YHF7</accession>
<evidence type="ECO:0000259" key="2">
    <source>
        <dbReference type="Pfam" id="PF01548"/>
    </source>
</evidence>
<gene>
    <name evidence="4" type="ORF">ER308_13930</name>
</gene>
<dbReference type="KEGG" id="erz:ER308_13930"/>
<sequence length="359" mass="39055">MTSIALERSDVIVGVDTHKDQHVAVTLDGLGGRLEQRCVPATNDGYAELLAWADAQGRVVAFGVEGTGSYGIGLARFLRRHARRVIEVSRPPRKDQRRAAGKSDPVDAEHAARQVLAGTATVAPKASDGDIETLRLLKVARDTAVKAQSQTMVTLKATLVTASDDLRAELEALSNFKLVTACAAFDSDDELACPDTAMRHVLGVLARRWLALHAEAKTLARQLTQRTQAAAPQLLDAFGVGPDIAAELLIAVGDNGDRIRSEAAFAKLCGVCPIPASSGKTTRHRLNRGGNRQANSALFRAVVVRMRWHEPTRTYVARRTAEGKSKREIIRCLKRYLARELYHLLPPTQTTDERLHLAA</sequence>
<dbReference type="InterPro" id="IPR003346">
    <property type="entry name" value="Transposase_20"/>
</dbReference>
<dbReference type="AlphaFoldDB" id="A0A411YHF7"/>
<reference evidence="4 5" key="1">
    <citation type="submission" date="2019-01" db="EMBL/GenBank/DDBJ databases">
        <title>Egibacter rhizosphaerae EGI 80759T.</title>
        <authorList>
            <person name="Chen D.-D."/>
            <person name="Tian Y."/>
            <person name="Jiao J.-Y."/>
            <person name="Zhang X.-T."/>
            <person name="Zhang Y.-G."/>
            <person name="Zhang Y."/>
            <person name="Xiao M."/>
            <person name="Shu W.-S."/>
            <person name="Li W.-J."/>
        </authorList>
    </citation>
    <scope>NUCLEOTIDE SEQUENCE [LARGE SCALE GENOMIC DNA]</scope>
    <source>
        <strain evidence="4 5">EGI 80759</strain>
    </source>
</reference>
<organism evidence="4 5">
    <name type="scientific">Egibacter rhizosphaerae</name>
    <dbReference type="NCBI Taxonomy" id="1670831"/>
    <lineage>
        <taxon>Bacteria</taxon>
        <taxon>Bacillati</taxon>
        <taxon>Actinomycetota</taxon>
        <taxon>Nitriliruptoria</taxon>
        <taxon>Egibacterales</taxon>
        <taxon>Egibacteraceae</taxon>
        <taxon>Egibacter</taxon>
    </lineage>
</organism>
<dbReference type="InterPro" id="IPR047650">
    <property type="entry name" value="Transpos_IS110"/>
</dbReference>
<dbReference type="Proteomes" id="UP000291469">
    <property type="component" value="Chromosome"/>
</dbReference>
<feature type="domain" description="Transposase IS116/IS110/IS902 C-terminal" evidence="3">
    <location>
        <begin position="234"/>
        <end position="316"/>
    </location>
</feature>
<dbReference type="PANTHER" id="PTHR33055">
    <property type="entry name" value="TRANSPOSASE FOR INSERTION SEQUENCE ELEMENT IS1111A"/>
    <property type="match status" value="1"/>
</dbReference>
<dbReference type="Pfam" id="PF02371">
    <property type="entry name" value="Transposase_20"/>
    <property type="match status" value="1"/>
</dbReference>
<protein>
    <submittedName>
        <fullName evidence="4">IS110 family transposase</fullName>
    </submittedName>
</protein>
<name>A0A411YHF7_9ACTN</name>
<dbReference type="GO" id="GO:0006313">
    <property type="term" value="P:DNA transposition"/>
    <property type="evidence" value="ECO:0007669"/>
    <property type="project" value="InterPro"/>
</dbReference>
<dbReference type="OrthoDB" id="4337860at2"/>
<evidence type="ECO:0000313" key="5">
    <source>
        <dbReference type="Proteomes" id="UP000291469"/>
    </source>
</evidence>
<dbReference type="RefSeq" id="WP_131155546.1">
    <property type="nucleotide sequence ID" value="NZ_CP036402.1"/>
</dbReference>
<keyword evidence="5" id="KW-1185">Reference proteome</keyword>
<dbReference type="EMBL" id="CP036402">
    <property type="protein sequence ID" value="QBI20551.1"/>
    <property type="molecule type" value="Genomic_DNA"/>
</dbReference>
<proteinExistence type="predicted"/>
<evidence type="ECO:0000313" key="4">
    <source>
        <dbReference type="EMBL" id="QBI20551.1"/>
    </source>
</evidence>
<evidence type="ECO:0000256" key="1">
    <source>
        <dbReference type="SAM" id="MobiDB-lite"/>
    </source>
</evidence>
<dbReference type="InterPro" id="IPR002525">
    <property type="entry name" value="Transp_IS110-like_N"/>
</dbReference>
<dbReference type="Pfam" id="PF01548">
    <property type="entry name" value="DEDD_Tnp_IS110"/>
    <property type="match status" value="1"/>
</dbReference>
<dbReference type="NCBIfam" id="NF033542">
    <property type="entry name" value="transpos_IS110"/>
    <property type="match status" value="1"/>
</dbReference>
<dbReference type="PANTHER" id="PTHR33055:SF16">
    <property type="entry name" value="TRANSPOSASE FOR INSERTION SEQUENCE ELEMENT IS1547"/>
    <property type="match status" value="1"/>
</dbReference>